<feature type="compositionally biased region" description="Low complexity" evidence="6">
    <location>
        <begin position="62"/>
        <end position="76"/>
    </location>
</feature>
<feature type="domain" description="Protein kinase" evidence="7">
    <location>
        <begin position="90"/>
        <end position="399"/>
    </location>
</feature>
<evidence type="ECO:0000256" key="1">
    <source>
        <dbReference type="ARBA" id="ARBA00022527"/>
    </source>
</evidence>
<feature type="region of interest" description="Disordered" evidence="6">
    <location>
        <begin position="607"/>
        <end position="636"/>
    </location>
</feature>
<feature type="compositionally biased region" description="Polar residues" evidence="6">
    <location>
        <begin position="49"/>
        <end position="60"/>
    </location>
</feature>
<evidence type="ECO:0000256" key="6">
    <source>
        <dbReference type="SAM" id="MobiDB-lite"/>
    </source>
</evidence>
<dbReference type="PANTHER" id="PTHR24345">
    <property type="entry name" value="SERINE/THREONINE-PROTEIN KINASE PLK"/>
    <property type="match status" value="1"/>
</dbReference>
<keyword evidence="3" id="KW-0547">Nucleotide-binding</keyword>
<feature type="region of interest" description="Disordered" evidence="6">
    <location>
        <begin position="524"/>
        <end position="566"/>
    </location>
</feature>
<dbReference type="Proteomes" id="UP001189429">
    <property type="component" value="Unassembled WGS sequence"/>
</dbReference>
<dbReference type="Gene3D" id="1.10.510.10">
    <property type="entry name" value="Transferase(Phosphotransferase) domain 1"/>
    <property type="match status" value="1"/>
</dbReference>
<keyword evidence="9" id="KW-1185">Reference proteome</keyword>
<comment type="caution">
    <text evidence="8">The sequence shown here is derived from an EMBL/GenBank/DDBJ whole genome shotgun (WGS) entry which is preliminary data.</text>
</comment>
<name>A0ABN9UF78_9DINO</name>
<keyword evidence="5" id="KW-0067">ATP-binding</keyword>
<evidence type="ECO:0000313" key="8">
    <source>
        <dbReference type="EMBL" id="CAK0857536.1"/>
    </source>
</evidence>
<keyword evidence="1" id="KW-0723">Serine/threonine-protein kinase</keyword>
<feature type="region of interest" description="Disordered" evidence="6">
    <location>
        <begin position="32"/>
        <end position="77"/>
    </location>
</feature>
<evidence type="ECO:0000256" key="3">
    <source>
        <dbReference type="ARBA" id="ARBA00022741"/>
    </source>
</evidence>
<dbReference type="InterPro" id="IPR000719">
    <property type="entry name" value="Prot_kinase_dom"/>
</dbReference>
<sequence>MPSSLRSRLRHHLKASDAVDLAALPTMDELPGLCAGGGQTREPSGGSGEHSSQDWSSDSGRTAAAPEPAAGTPPAGFSAEEVDARIREAARGVRPLAGSGLELVRTLQDAPRNQGRVDLMRVVSTGSFVAVKRMPNSWVRTGPEDFTTSSEAGWFWGSSGSLELPWVDIGLSAYLSEQGFPYACKQLGVFRDYEFTYVTSAYCPGGDLFGMMDRDPSPGEARESMIRPIMLQVCSAVRWLHSRGVAHRDISLENILLGGENENEVKLIDFGMATLSRTCKQSCGKRSYTAPEMLKGPHDPFTSDAFAVGVVLYSLASRAYPWNSTRPGKCQLFDFICQHGLRRYLQKRRVWRGNGNQTLSRVFSEPLVCLVEGLLSMEPASRTTISGPRPLSGEGRPSVWDPIADLAYQQFRFEVPPPLSRCPAVAAPSSAGLASGLCAGLRARVAVWPRAALWPFSRAAGRARAALPTGGGPGGGRPTWGGLGTSALFWGWPGCPAPPPLLLFHSCRCICPPALGLTRAHQWSAPCRGRPPQEGDGERASCAERPRPLGGPAGAPARAPLRGVFRNSSRPRDGEFDFSYGRVLSVAFPVCQGICLPLFCLPAGPSAARQPAGGRPRRAHDHARSGTPFVRDRPAA</sequence>
<reference evidence="8" key="1">
    <citation type="submission" date="2023-10" db="EMBL/GenBank/DDBJ databases">
        <authorList>
            <person name="Chen Y."/>
            <person name="Shah S."/>
            <person name="Dougan E. K."/>
            <person name="Thang M."/>
            <person name="Chan C."/>
        </authorList>
    </citation>
    <scope>NUCLEOTIDE SEQUENCE [LARGE SCALE GENOMIC DNA]</scope>
</reference>
<evidence type="ECO:0000256" key="5">
    <source>
        <dbReference type="ARBA" id="ARBA00022840"/>
    </source>
</evidence>
<feature type="compositionally biased region" description="Low complexity" evidence="6">
    <location>
        <begin position="548"/>
        <end position="563"/>
    </location>
</feature>
<dbReference type="Pfam" id="PF00069">
    <property type="entry name" value="Pkinase"/>
    <property type="match status" value="1"/>
</dbReference>
<proteinExistence type="predicted"/>
<dbReference type="SUPFAM" id="SSF56112">
    <property type="entry name" value="Protein kinase-like (PK-like)"/>
    <property type="match status" value="1"/>
</dbReference>
<dbReference type="InterPro" id="IPR011009">
    <property type="entry name" value="Kinase-like_dom_sf"/>
</dbReference>
<evidence type="ECO:0000256" key="2">
    <source>
        <dbReference type="ARBA" id="ARBA00022679"/>
    </source>
</evidence>
<evidence type="ECO:0000313" key="9">
    <source>
        <dbReference type="Proteomes" id="UP001189429"/>
    </source>
</evidence>
<keyword evidence="2" id="KW-0808">Transferase</keyword>
<feature type="compositionally biased region" description="Basic and acidic residues" evidence="6">
    <location>
        <begin position="531"/>
        <end position="547"/>
    </location>
</feature>
<dbReference type="PROSITE" id="PS50011">
    <property type="entry name" value="PROTEIN_KINASE_DOM"/>
    <property type="match status" value="1"/>
</dbReference>
<accession>A0ABN9UF78</accession>
<dbReference type="EMBL" id="CAUYUJ010015738">
    <property type="protein sequence ID" value="CAK0857536.1"/>
    <property type="molecule type" value="Genomic_DNA"/>
</dbReference>
<evidence type="ECO:0000259" key="7">
    <source>
        <dbReference type="PROSITE" id="PS50011"/>
    </source>
</evidence>
<organism evidence="8 9">
    <name type="scientific">Prorocentrum cordatum</name>
    <dbReference type="NCBI Taxonomy" id="2364126"/>
    <lineage>
        <taxon>Eukaryota</taxon>
        <taxon>Sar</taxon>
        <taxon>Alveolata</taxon>
        <taxon>Dinophyceae</taxon>
        <taxon>Prorocentrales</taxon>
        <taxon>Prorocentraceae</taxon>
        <taxon>Prorocentrum</taxon>
    </lineage>
</organism>
<dbReference type="PANTHER" id="PTHR24345:SF0">
    <property type="entry name" value="CELL CYCLE SERINE_THREONINE-PROTEIN KINASE CDC5_MSD2"/>
    <property type="match status" value="1"/>
</dbReference>
<gene>
    <name evidence="8" type="ORF">PCOR1329_LOCUS47636</name>
</gene>
<protein>
    <recommendedName>
        <fullName evidence="7">Protein kinase domain-containing protein</fullName>
    </recommendedName>
</protein>
<evidence type="ECO:0000256" key="4">
    <source>
        <dbReference type="ARBA" id="ARBA00022777"/>
    </source>
</evidence>
<keyword evidence="4" id="KW-0418">Kinase</keyword>